<proteinExistence type="predicted"/>
<reference evidence="12" key="1">
    <citation type="submission" date="2016-04" db="EMBL/GenBank/DDBJ databases">
        <authorList>
            <person name="Evans L.H."/>
            <person name="Alamgir A."/>
            <person name="Owens N."/>
            <person name="Weber N.D."/>
            <person name="Virtaneva K."/>
            <person name="Barbian K."/>
            <person name="Babar A."/>
            <person name="Rosenke K."/>
        </authorList>
    </citation>
    <scope>NUCLEOTIDE SEQUENCE [LARGE SCALE GENOMIC DNA]</scope>
    <source>
        <strain evidence="12">CBS 101.48</strain>
    </source>
</reference>
<dbReference type="CDD" id="cd00053">
    <property type="entry name" value="EGF"/>
    <property type="match status" value="1"/>
</dbReference>
<feature type="transmembrane region" description="Helical" evidence="9">
    <location>
        <begin position="752"/>
        <end position="773"/>
    </location>
</feature>
<feature type="transmembrane region" description="Helical" evidence="9">
    <location>
        <begin position="834"/>
        <end position="853"/>
    </location>
</feature>
<evidence type="ECO:0000256" key="5">
    <source>
        <dbReference type="ARBA" id="ARBA00022840"/>
    </source>
</evidence>
<dbReference type="InterPro" id="IPR013525">
    <property type="entry name" value="ABC2_TM"/>
</dbReference>
<name>A0A163JLK3_ABSGL</name>
<keyword evidence="8" id="KW-1015">Disulfide bond</keyword>
<dbReference type="Pfam" id="PF01061">
    <property type="entry name" value="ABC2_membrane"/>
    <property type="match status" value="1"/>
</dbReference>
<keyword evidence="3 9" id="KW-0812">Transmembrane</keyword>
<dbReference type="Gene3D" id="2.10.25.10">
    <property type="entry name" value="Laminin"/>
    <property type="match status" value="1"/>
</dbReference>
<evidence type="ECO:0000256" key="4">
    <source>
        <dbReference type="ARBA" id="ARBA00022741"/>
    </source>
</evidence>
<dbReference type="GO" id="GO:0005524">
    <property type="term" value="F:ATP binding"/>
    <property type="evidence" value="ECO:0007669"/>
    <property type="project" value="UniProtKB-KW"/>
</dbReference>
<evidence type="ECO:0000256" key="1">
    <source>
        <dbReference type="ARBA" id="ARBA00004141"/>
    </source>
</evidence>
<protein>
    <recommendedName>
        <fullName evidence="14">ABC transporter domain-containing protein</fullName>
    </recommendedName>
</protein>
<keyword evidence="2" id="KW-0813">Transport</keyword>
<evidence type="ECO:0000256" key="3">
    <source>
        <dbReference type="ARBA" id="ARBA00022692"/>
    </source>
</evidence>
<evidence type="ECO:0000313" key="13">
    <source>
        <dbReference type="Proteomes" id="UP000078561"/>
    </source>
</evidence>
<dbReference type="SMART" id="SM00382">
    <property type="entry name" value="AAA"/>
    <property type="match status" value="1"/>
</dbReference>
<dbReference type="PROSITE" id="PS00211">
    <property type="entry name" value="ABC_TRANSPORTER_1"/>
    <property type="match status" value="1"/>
</dbReference>
<dbReference type="InterPro" id="IPR027417">
    <property type="entry name" value="P-loop_NTPase"/>
</dbReference>
<keyword evidence="7 9" id="KW-0472">Membrane</keyword>
<keyword evidence="8" id="KW-0245">EGF-like domain</keyword>
<evidence type="ECO:0000256" key="2">
    <source>
        <dbReference type="ARBA" id="ARBA00022448"/>
    </source>
</evidence>
<dbReference type="OMA" id="WMFFAIS"/>
<keyword evidence="4" id="KW-0547">Nucleotide-binding</keyword>
<dbReference type="InterPro" id="IPR003439">
    <property type="entry name" value="ABC_transporter-like_ATP-bd"/>
</dbReference>
<feature type="transmembrane region" description="Helical" evidence="9">
    <location>
        <begin position="265"/>
        <end position="285"/>
    </location>
</feature>
<dbReference type="GO" id="GO:0140359">
    <property type="term" value="F:ABC-type transporter activity"/>
    <property type="evidence" value="ECO:0007669"/>
    <property type="project" value="InterPro"/>
</dbReference>
<dbReference type="STRING" id="4829.A0A163JLK3"/>
<dbReference type="EMBL" id="LT553165">
    <property type="protein sequence ID" value="SAM00222.1"/>
    <property type="molecule type" value="Genomic_DNA"/>
</dbReference>
<dbReference type="SMART" id="SM00181">
    <property type="entry name" value="EGF"/>
    <property type="match status" value="1"/>
</dbReference>
<dbReference type="PROSITE" id="PS01186">
    <property type="entry name" value="EGF_2"/>
    <property type="match status" value="1"/>
</dbReference>
<dbReference type="GO" id="GO:0016887">
    <property type="term" value="F:ATP hydrolysis activity"/>
    <property type="evidence" value="ECO:0007669"/>
    <property type="project" value="InterPro"/>
</dbReference>
<evidence type="ECO:0000313" key="12">
    <source>
        <dbReference type="EMBL" id="SAM00222.1"/>
    </source>
</evidence>
<comment type="subcellular location">
    <subcellularLocation>
        <location evidence="1">Membrane</location>
        <topology evidence="1">Multi-pass membrane protein</topology>
    </subcellularLocation>
</comment>
<keyword evidence="5" id="KW-0067">ATP-binding</keyword>
<evidence type="ECO:0000256" key="6">
    <source>
        <dbReference type="ARBA" id="ARBA00022989"/>
    </source>
</evidence>
<dbReference type="SUPFAM" id="SSF52540">
    <property type="entry name" value="P-loop containing nucleoside triphosphate hydrolases"/>
    <property type="match status" value="1"/>
</dbReference>
<dbReference type="Proteomes" id="UP000078561">
    <property type="component" value="Unassembled WGS sequence"/>
</dbReference>
<gene>
    <name evidence="12" type="primary">ABSGL_05899.1 scaffold 7570</name>
</gene>
<dbReference type="PROSITE" id="PS50026">
    <property type="entry name" value="EGF_3"/>
    <property type="match status" value="1"/>
</dbReference>
<dbReference type="InParanoid" id="A0A163JLK3"/>
<organism evidence="12">
    <name type="scientific">Absidia glauca</name>
    <name type="common">Pin mould</name>
    <dbReference type="NCBI Taxonomy" id="4829"/>
    <lineage>
        <taxon>Eukaryota</taxon>
        <taxon>Fungi</taxon>
        <taxon>Fungi incertae sedis</taxon>
        <taxon>Mucoromycota</taxon>
        <taxon>Mucoromycotina</taxon>
        <taxon>Mucoromycetes</taxon>
        <taxon>Mucorales</taxon>
        <taxon>Cunninghamellaceae</taxon>
        <taxon>Absidia</taxon>
    </lineage>
</organism>
<dbReference type="Gene3D" id="3.40.50.300">
    <property type="entry name" value="P-loop containing nucleotide triphosphate hydrolases"/>
    <property type="match status" value="1"/>
</dbReference>
<comment type="caution">
    <text evidence="8">Lacks conserved residue(s) required for the propagation of feature annotation.</text>
</comment>
<feature type="transmembrane region" description="Helical" evidence="9">
    <location>
        <begin position="794"/>
        <end position="822"/>
    </location>
</feature>
<feature type="transmembrane region" description="Helical" evidence="9">
    <location>
        <begin position="860"/>
        <end position="881"/>
    </location>
</feature>
<dbReference type="AlphaFoldDB" id="A0A163JLK3"/>
<dbReference type="CDD" id="cd03213">
    <property type="entry name" value="ABCG_EPDR"/>
    <property type="match status" value="1"/>
</dbReference>
<dbReference type="OrthoDB" id="66620at2759"/>
<feature type="transmembrane region" description="Helical" evidence="9">
    <location>
        <begin position="946"/>
        <end position="968"/>
    </location>
</feature>
<dbReference type="GO" id="GO:0016020">
    <property type="term" value="C:membrane"/>
    <property type="evidence" value="ECO:0007669"/>
    <property type="project" value="UniProtKB-SubCell"/>
</dbReference>
<feature type="disulfide bond" evidence="8">
    <location>
        <begin position="42"/>
        <end position="51"/>
    </location>
</feature>
<keyword evidence="6 9" id="KW-1133">Transmembrane helix</keyword>
<evidence type="ECO:0000259" key="11">
    <source>
        <dbReference type="PROSITE" id="PS50893"/>
    </source>
</evidence>
<evidence type="ECO:0000256" key="8">
    <source>
        <dbReference type="PROSITE-ProRule" id="PRU00076"/>
    </source>
</evidence>
<dbReference type="PROSITE" id="PS50893">
    <property type="entry name" value="ABC_TRANSPORTER_2"/>
    <property type="match status" value="1"/>
</dbReference>
<keyword evidence="13" id="KW-1185">Reference proteome</keyword>
<evidence type="ECO:0000256" key="7">
    <source>
        <dbReference type="ARBA" id="ARBA00023136"/>
    </source>
</evidence>
<dbReference type="InterPro" id="IPR000742">
    <property type="entry name" value="EGF"/>
</dbReference>
<accession>A0A163JLK3</accession>
<feature type="domain" description="ABC transporter" evidence="11">
    <location>
        <begin position="318"/>
        <end position="559"/>
    </location>
</feature>
<dbReference type="InterPro" id="IPR017871">
    <property type="entry name" value="ABC_transporter-like_CS"/>
</dbReference>
<dbReference type="InterPro" id="IPR003593">
    <property type="entry name" value="AAA+_ATPase"/>
</dbReference>
<evidence type="ECO:0000259" key="10">
    <source>
        <dbReference type="PROSITE" id="PS50026"/>
    </source>
</evidence>
<dbReference type="Pfam" id="PF00005">
    <property type="entry name" value="ABC_tran"/>
    <property type="match status" value="1"/>
</dbReference>
<evidence type="ECO:0008006" key="14">
    <source>
        <dbReference type="Google" id="ProtNLM"/>
    </source>
</evidence>
<feature type="transmembrane region" description="Helical" evidence="9">
    <location>
        <begin position="718"/>
        <end position="740"/>
    </location>
</feature>
<sequence length="972" mass="108545">MNRLSYLDKRQAPNCPPCFNCHLQTNPCTNGGTCEPSGTCDCPVGWGDLDCGSPLCGSLYDENRPQKQLDQACSCNDGWGGVNCNVCQNDQACQAGKGANATCIKSAVGLKSMHAWCATTNIPWIDNTRVSLQCDWESSQCIFQFWKDEEEQFYCQMSDCTQTVLSSEDYDVHGQCAKSTCGCMKDAFMCGREVDMSELVKNVKGPSEWYCKDGQDCWYNEYSTLVSVFPDNINLACDVGECANEQDYLDVKPVGRSFSRYTESAIALAILLACLIIFVVTKITAKRQKRLFGTQIRLTDEDEDDVSAYLSDQQPAQLTFENICYNVGGKRILSDVTGYTEPGQLMAVMGPSGAGKSTLLDILARKHKRGVTSGHVLVNGKMPDRKQFKRMTGYVDQDDTLLGVLTVRETLMFAAMLRLPRTMPLRYKQRRVQDVMKELGIDGIADHVIGIPGQQRGISGGEKRRVSIGKALVTSPQLLFLDEPTSGLDAYNASMVMSCLKRLCRQGNRTIVVTIHQPRSNIFKLFDSLLLLATGKLVYFGPANTTSQYFSDIGYSVPSDYNIADYLIDLTMKRPDDHSNRQLRQTTSRTSSIMHLHDPSDEQLENLNTDEATSAIEEATEAAATLLERETEQNEEYDLLTEANHAHHLFESYKDSALSRRTLAHVQKANVGSTRDTSYSVWVNSRNHDSGSFSVLQFWHELSLLSSRTFINLYRNPFLFFAHFLCSLVLGILLGSLFWQVEVDLTGVQNRLGVLFFMCALLGFASTSALDMFSKERVLFMREREGGYYSPASYFVAKVVFDVIPLRVIPPLVMGAVSYFMVGLNPTLTVFAKFLLVLVLFNLAAAGLCLCFATALKSVAAANLLANLVMLFSMLFGGFLLNKEHIPAVLSWLQYLSFFNYGYEALIVNELKDITLRDKTIADIQIPGPIILARFGFNGQAFWRDVVRLGIFITVTMTASFLFLKYLVKEKR</sequence>
<dbReference type="PANTHER" id="PTHR19241">
    <property type="entry name" value="ATP-BINDING CASSETTE TRANSPORTER"/>
    <property type="match status" value="1"/>
</dbReference>
<feature type="domain" description="EGF-like" evidence="10">
    <location>
        <begin position="19"/>
        <end position="52"/>
    </location>
</feature>
<evidence type="ECO:0000256" key="9">
    <source>
        <dbReference type="SAM" id="Phobius"/>
    </source>
</evidence>